<keyword evidence="11" id="KW-0812">Transmembrane</keyword>
<proteinExistence type="inferred from homology"/>
<evidence type="ECO:0000256" key="5">
    <source>
        <dbReference type="ARBA" id="ARBA00022475"/>
    </source>
</evidence>
<comment type="caution">
    <text evidence="12">The sequence shown here is derived from an EMBL/GenBank/DDBJ whole genome shotgun (WGS) entry which is preliminary data.</text>
</comment>
<keyword evidence="11" id="KW-1133">Transmembrane helix</keyword>
<evidence type="ECO:0000256" key="3">
    <source>
        <dbReference type="ARBA" id="ARBA00009586"/>
    </source>
</evidence>
<evidence type="ECO:0000256" key="4">
    <source>
        <dbReference type="ARBA" id="ARBA00018586"/>
    </source>
</evidence>
<keyword evidence="5" id="KW-1003">Cell membrane</keyword>
<dbReference type="RefSeq" id="WP_123803227.1">
    <property type="nucleotide sequence ID" value="NZ_RMVG01000041.1"/>
</dbReference>
<evidence type="ECO:0000313" key="13">
    <source>
        <dbReference type="Proteomes" id="UP000281332"/>
    </source>
</evidence>
<dbReference type="GO" id="GO:0005886">
    <property type="term" value="C:plasma membrane"/>
    <property type="evidence" value="ECO:0007669"/>
    <property type="project" value="UniProtKB-SubCell"/>
</dbReference>
<dbReference type="AlphaFoldDB" id="A0A3N4NBY4"/>
<dbReference type="Proteomes" id="UP000281332">
    <property type="component" value="Unassembled WGS sequence"/>
</dbReference>
<evidence type="ECO:0000256" key="11">
    <source>
        <dbReference type="SAM" id="Phobius"/>
    </source>
</evidence>
<feature type="transmembrane region" description="Helical" evidence="11">
    <location>
        <begin position="87"/>
        <end position="107"/>
    </location>
</feature>
<organism evidence="12 13">
    <name type="scientific">Candidatus Pantoea deserta</name>
    <dbReference type="NCBI Taxonomy" id="1869313"/>
    <lineage>
        <taxon>Bacteria</taxon>
        <taxon>Pseudomonadati</taxon>
        <taxon>Pseudomonadota</taxon>
        <taxon>Gammaproteobacteria</taxon>
        <taxon>Enterobacterales</taxon>
        <taxon>Erwiniaceae</taxon>
        <taxon>Pantoea</taxon>
    </lineage>
</organism>
<dbReference type="InterPro" id="IPR008873">
    <property type="entry name" value="TraA"/>
</dbReference>
<dbReference type="EMBL" id="RMVG01000041">
    <property type="protein sequence ID" value="RPD91737.1"/>
    <property type="molecule type" value="Genomic_DNA"/>
</dbReference>
<feature type="transmembrane region" description="Helical" evidence="11">
    <location>
        <begin position="27"/>
        <end position="44"/>
    </location>
</feature>
<keyword evidence="6" id="KW-0997">Cell inner membrane</keyword>
<evidence type="ECO:0000256" key="8">
    <source>
        <dbReference type="ARBA" id="ARBA00022971"/>
    </source>
</evidence>
<keyword evidence="9 11" id="KW-0472">Membrane</keyword>
<keyword evidence="8" id="KW-0184">Conjugation</keyword>
<comment type="subcellular location">
    <subcellularLocation>
        <location evidence="1">Cell inner membrane</location>
        <topology evidence="1">Multi-pass membrane protein</topology>
    </subcellularLocation>
    <subcellularLocation>
        <location evidence="2">Secreted</location>
    </subcellularLocation>
</comment>
<evidence type="ECO:0000256" key="6">
    <source>
        <dbReference type="ARBA" id="ARBA00022519"/>
    </source>
</evidence>
<accession>A0A3N4NBY4</accession>
<comment type="similarity">
    <text evidence="3">Belongs to the TraA family.</text>
</comment>
<sequence length="109" mass="11427">MKGTFSSCVDYCRKAGAVAWNKANKPALFTGMAIVAAAAMPAHAEDLFVNGKSTISDTFGSGSTVVWVLYILEIIAAVFTYVKTKNLAVFGGIAAVMVFINVAFGIIPS</sequence>
<evidence type="ECO:0000313" key="12">
    <source>
        <dbReference type="EMBL" id="RPD91737.1"/>
    </source>
</evidence>
<dbReference type="Pfam" id="PF05513">
    <property type="entry name" value="TraA"/>
    <property type="match status" value="1"/>
</dbReference>
<keyword evidence="13" id="KW-1185">Reference proteome</keyword>
<reference evidence="12 13" key="1">
    <citation type="submission" date="2018-11" db="EMBL/GenBank/DDBJ databases">
        <title>Whole genome sequencing of Pantoea sp. RIT388.</title>
        <authorList>
            <person name="Gan H.M."/>
            <person name="Hudson A.O."/>
        </authorList>
    </citation>
    <scope>NUCLEOTIDE SEQUENCE [LARGE SCALE GENOMIC DNA]</scope>
    <source>
        <strain evidence="12 13">RIT388</strain>
    </source>
</reference>
<dbReference type="OrthoDB" id="6540644at2"/>
<gene>
    <name evidence="12" type="ORF">BBB56_23165</name>
</gene>
<evidence type="ECO:0000256" key="1">
    <source>
        <dbReference type="ARBA" id="ARBA00004429"/>
    </source>
</evidence>
<keyword evidence="7" id="KW-0964">Secreted</keyword>
<evidence type="ECO:0000256" key="2">
    <source>
        <dbReference type="ARBA" id="ARBA00004613"/>
    </source>
</evidence>
<dbReference type="GO" id="GO:0005576">
    <property type="term" value="C:extracellular region"/>
    <property type="evidence" value="ECO:0007669"/>
    <property type="project" value="UniProtKB-SubCell"/>
</dbReference>
<name>A0A3N4NBY4_9GAMM</name>
<evidence type="ECO:0000256" key="10">
    <source>
        <dbReference type="ARBA" id="ARBA00026027"/>
    </source>
</evidence>
<protein>
    <recommendedName>
        <fullName evidence="4">Pilin</fullName>
    </recommendedName>
</protein>
<feature type="transmembrane region" description="Helical" evidence="11">
    <location>
        <begin position="64"/>
        <end position="82"/>
    </location>
</feature>
<evidence type="ECO:0000256" key="9">
    <source>
        <dbReference type="ARBA" id="ARBA00023136"/>
    </source>
</evidence>
<evidence type="ECO:0000256" key="7">
    <source>
        <dbReference type="ARBA" id="ARBA00022525"/>
    </source>
</evidence>
<comment type="subunit">
    <text evidence="10">Monomer. Interacts with itself to form filaments; also interacts with TraQ.</text>
</comment>